<evidence type="ECO:0000313" key="1">
    <source>
        <dbReference type="EMBL" id="CCI14953.1"/>
    </source>
</evidence>
<comment type="caution">
    <text evidence="1">The sequence shown here is derived from an EMBL/GenBank/DDBJ whole genome shotgun (WGS) entry which is preliminary data.</text>
</comment>
<organism evidence="1 2">
    <name type="scientific">Microcystis aeruginosa PCC 9807</name>
    <dbReference type="NCBI Taxonomy" id="1160283"/>
    <lineage>
        <taxon>Bacteria</taxon>
        <taxon>Bacillati</taxon>
        <taxon>Cyanobacteriota</taxon>
        <taxon>Cyanophyceae</taxon>
        <taxon>Oscillatoriophycideae</taxon>
        <taxon>Chroococcales</taxon>
        <taxon>Microcystaceae</taxon>
        <taxon>Microcystis</taxon>
    </lineage>
</organism>
<gene>
    <name evidence="1" type="ORF">MICAF_1070022</name>
</gene>
<evidence type="ECO:0000313" key="2">
    <source>
        <dbReference type="Proteomes" id="UP000003613"/>
    </source>
</evidence>
<dbReference type="EMBL" id="CAIM01000010">
    <property type="protein sequence ID" value="CCI14953.1"/>
    <property type="molecule type" value="Genomic_DNA"/>
</dbReference>
<dbReference type="AlphaFoldDB" id="I4GYS9"/>
<reference evidence="1 2" key="1">
    <citation type="submission" date="2012-04" db="EMBL/GenBank/DDBJ databases">
        <authorList>
            <person name="Genoscope - CEA"/>
        </authorList>
    </citation>
    <scope>NUCLEOTIDE SEQUENCE [LARGE SCALE GENOMIC DNA]</scope>
    <source>
        <strain evidence="1 2">9807</strain>
    </source>
</reference>
<protein>
    <submittedName>
        <fullName evidence="1">Uncharacterized protein</fullName>
    </submittedName>
</protein>
<name>I4GYS9_MICAE</name>
<accession>I4GYS9</accession>
<dbReference type="Proteomes" id="UP000003613">
    <property type="component" value="Unassembled WGS sequence"/>
</dbReference>
<dbReference type="HOGENOM" id="CLU_215381_0_0_3"/>
<sequence>MTGGGVAAAKDTAEKGVKDTYKGLKTFNYQQRRQWLSVITVRLSGNSCIS</sequence>
<proteinExistence type="predicted"/>